<feature type="region of interest" description="Disordered" evidence="1">
    <location>
        <begin position="1"/>
        <end position="61"/>
    </location>
</feature>
<feature type="compositionally biased region" description="Basic residues" evidence="1">
    <location>
        <begin position="25"/>
        <end position="42"/>
    </location>
</feature>
<evidence type="ECO:0000313" key="3">
    <source>
        <dbReference type="Proteomes" id="UP001152523"/>
    </source>
</evidence>
<sequence>MAAVQEGDTSTSLHLLSLIRDQPHNARHPHHGSLRSTVRRRPTTAPSSAIPAPTKSPAPPSLCFRFVLLRSPSIVRTAQNRQREGLQIDLPSETTSLRRPLLKAWDSPS</sequence>
<evidence type="ECO:0000313" key="2">
    <source>
        <dbReference type="EMBL" id="CAH9126370.1"/>
    </source>
</evidence>
<name>A0AAV0ESZ3_9ASTE</name>
<evidence type="ECO:0000256" key="1">
    <source>
        <dbReference type="SAM" id="MobiDB-lite"/>
    </source>
</evidence>
<accession>A0AAV0ESZ3</accession>
<organism evidence="2 3">
    <name type="scientific">Cuscuta epithymum</name>
    <dbReference type="NCBI Taxonomy" id="186058"/>
    <lineage>
        <taxon>Eukaryota</taxon>
        <taxon>Viridiplantae</taxon>
        <taxon>Streptophyta</taxon>
        <taxon>Embryophyta</taxon>
        <taxon>Tracheophyta</taxon>
        <taxon>Spermatophyta</taxon>
        <taxon>Magnoliopsida</taxon>
        <taxon>eudicotyledons</taxon>
        <taxon>Gunneridae</taxon>
        <taxon>Pentapetalae</taxon>
        <taxon>asterids</taxon>
        <taxon>lamiids</taxon>
        <taxon>Solanales</taxon>
        <taxon>Convolvulaceae</taxon>
        <taxon>Cuscuteae</taxon>
        <taxon>Cuscuta</taxon>
        <taxon>Cuscuta subgen. Cuscuta</taxon>
    </lineage>
</organism>
<dbReference type="Proteomes" id="UP001152523">
    <property type="component" value="Unassembled WGS sequence"/>
</dbReference>
<comment type="caution">
    <text evidence="2">The sequence shown here is derived from an EMBL/GenBank/DDBJ whole genome shotgun (WGS) entry which is preliminary data.</text>
</comment>
<protein>
    <submittedName>
        <fullName evidence="2">Uncharacterized protein</fullName>
    </submittedName>
</protein>
<keyword evidence="3" id="KW-1185">Reference proteome</keyword>
<gene>
    <name evidence="2" type="ORF">CEPIT_LOCUS27481</name>
</gene>
<dbReference type="EMBL" id="CAMAPF010000942">
    <property type="protein sequence ID" value="CAH9126370.1"/>
    <property type="molecule type" value="Genomic_DNA"/>
</dbReference>
<feature type="compositionally biased region" description="Low complexity" evidence="1">
    <location>
        <begin position="43"/>
        <end position="53"/>
    </location>
</feature>
<proteinExistence type="predicted"/>
<reference evidence="2" key="1">
    <citation type="submission" date="2022-07" db="EMBL/GenBank/DDBJ databases">
        <authorList>
            <person name="Macas J."/>
            <person name="Novak P."/>
            <person name="Neumann P."/>
        </authorList>
    </citation>
    <scope>NUCLEOTIDE SEQUENCE</scope>
</reference>
<dbReference type="AlphaFoldDB" id="A0AAV0ESZ3"/>
<feature type="region of interest" description="Disordered" evidence="1">
    <location>
        <begin position="80"/>
        <end position="109"/>
    </location>
</feature>